<keyword evidence="5" id="KW-0560">Oxidoreductase</keyword>
<name>A0A8J7PHD6_9BACT</name>
<keyword evidence="7" id="KW-0443">Lipid metabolism</keyword>
<dbReference type="Gene3D" id="3.40.50.720">
    <property type="entry name" value="NAD(P)-binding Rossmann-like Domain"/>
    <property type="match status" value="1"/>
</dbReference>
<evidence type="ECO:0000256" key="5">
    <source>
        <dbReference type="ARBA" id="ARBA00023002"/>
    </source>
</evidence>
<dbReference type="Pfam" id="PF02737">
    <property type="entry name" value="3HCDH_N"/>
    <property type="match status" value="1"/>
</dbReference>
<feature type="domain" description="3-hydroxyacyl-CoA dehydrogenase C-terminal" evidence="11">
    <location>
        <begin position="569"/>
        <end position="664"/>
    </location>
</feature>
<reference evidence="13" key="1">
    <citation type="submission" date="2021-02" db="EMBL/GenBank/DDBJ databases">
        <title>Genome-Resolved Metagenomics of a Microbial Community Performing Photosynthetic Biological Nutrient Removal.</title>
        <authorList>
            <person name="Mcdaniel E.A."/>
        </authorList>
    </citation>
    <scope>NUCLEOTIDE SEQUENCE</scope>
    <source>
        <strain evidence="13">UWPOB_OBS1</strain>
    </source>
</reference>
<evidence type="ECO:0000256" key="7">
    <source>
        <dbReference type="ARBA" id="ARBA00023098"/>
    </source>
</evidence>
<comment type="caution">
    <text evidence="13">The sequence shown here is derived from an EMBL/GenBank/DDBJ whole genome shotgun (WGS) entry which is preliminary data.</text>
</comment>
<dbReference type="GO" id="GO:0006635">
    <property type="term" value="P:fatty acid beta-oxidation"/>
    <property type="evidence" value="ECO:0007669"/>
    <property type="project" value="UniProtKB-UniPathway"/>
</dbReference>
<dbReference type="Proteomes" id="UP000664277">
    <property type="component" value="Unassembled WGS sequence"/>
</dbReference>
<evidence type="ECO:0000256" key="8">
    <source>
        <dbReference type="ARBA" id="ARBA00023239"/>
    </source>
</evidence>
<evidence type="ECO:0000256" key="4">
    <source>
        <dbReference type="ARBA" id="ARBA00022963"/>
    </source>
</evidence>
<dbReference type="GO" id="GO:0004300">
    <property type="term" value="F:enoyl-CoA hydratase activity"/>
    <property type="evidence" value="ECO:0007669"/>
    <property type="project" value="TreeGrafter"/>
</dbReference>
<dbReference type="InterPro" id="IPR029045">
    <property type="entry name" value="ClpP/crotonase-like_dom_sf"/>
</dbReference>
<dbReference type="PANTHER" id="PTHR43612:SF3">
    <property type="entry name" value="TRIFUNCTIONAL ENZYME SUBUNIT ALPHA, MITOCHONDRIAL"/>
    <property type="match status" value="1"/>
</dbReference>
<dbReference type="UniPathway" id="UPA00659"/>
<dbReference type="CDD" id="cd06558">
    <property type="entry name" value="crotonase-like"/>
    <property type="match status" value="1"/>
</dbReference>
<dbReference type="PANTHER" id="PTHR43612">
    <property type="entry name" value="TRIFUNCTIONAL ENZYME SUBUNIT ALPHA"/>
    <property type="match status" value="1"/>
</dbReference>
<dbReference type="Pfam" id="PF00378">
    <property type="entry name" value="ECH_1"/>
    <property type="match status" value="1"/>
</dbReference>
<keyword evidence="8" id="KW-0456">Lyase</keyword>
<keyword evidence="9" id="KW-0511">Multifunctional enzyme</keyword>
<comment type="pathway">
    <text evidence="1">Lipid metabolism; fatty acid beta-oxidation.</text>
</comment>
<dbReference type="EMBL" id="JAFLCK010000024">
    <property type="protein sequence ID" value="MBN8661763.1"/>
    <property type="molecule type" value="Genomic_DNA"/>
</dbReference>
<dbReference type="InterPro" id="IPR006108">
    <property type="entry name" value="3HC_DH_C"/>
</dbReference>
<dbReference type="InterPro" id="IPR008927">
    <property type="entry name" value="6-PGluconate_DH-like_C_sf"/>
</dbReference>
<keyword evidence="3" id="KW-0276">Fatty acid metabolism</keyword>
<evidence type="ECO:0000313" key="13">
    <source>
        <dbReference type="EMBL" id="MBN8661763.1"/>
    </source>
</evidence>
<evidence type="ECO:0000313" key="14">
    <source>
        <dbReference type="Proteomes" id="UP000664277"/>
    </source>
</evidence>
<evidence type="ECO:0000259" key="11">
    <source>
        <dbReference type="Pfam" id="PF00725"/>
    </source>
</evidence>
<organism evidence="13 14">
    <name type="scientific">Candidatus Obscuribacter phosphatis</name>
    <dbReference type="NCBI Taxonomy" id="1906157"/>
    <lineage>
        <taxon>Bacteria</taxon>
        <taxon>Bacillati</taxon>
        <taxon>Candidatus Melainabacteria</taxon>
        <taxon>Candidatus Obscuribacterales</taxon>
        <taxon>Candidatus Obscuribacteraceae</taxon>
        <taxon>Candidatus Obscuribacter</taxon>
    </lineage>
</organism>
<sequence>MSIKESTVNGPAASAAASAAISANIEHDGGCGCELKAGAGPASWQYYRLEVRENGVGIVWFSVPGKVNLLKLEAVYELEKVLDYLAKRDDLKGFVLASPSPENFIAGADITEINQLQETSEAEVYRMLERAKQILAKIPALGKPFVAAIDGPCKGGGLELALWCSHRLASTSAKTALALPEVRLGLLPGFGGAVLLPRLIDPSEAVKIISSGIDVNAQDAWRLGLVNEAVAQSVLLAKAEAVALGEETIAFVDSDAGRAYAARAAKSKKPALGERFAARMLAVKSGKAFKSRLATFAHNLPKASIVATVKAMSRGYEGPAIAADCTLKCLDMPLDKALAYESAVFARRTQTNEARNLVDMFIDRSQAKKLAGEAAPYVVKCLGVVGSGIMGREIAFEALMAGTIDKVVLIDVKEELLAAATQHIAALASERVKTGKMSEADCSAVLFKLQTATEYSALVCCDAIIEAIPEKLEWKHACYRRIDSEMEAAGRTEPYFIFSNTSALSLEALAEGVKYKDRFSGMHFFNPVSRMVGVEIPATTHTSKETLATSIGLVSALGKLPLPCKDYPGFIVNAVLGAELVVAAHLLAMGVSVEAIDKAMKNFGMPMGPIELMDYVGLDVVLSVARTLHNAHGERLALPEDNIVSKLVEQGALGRKSGKGFYIWDGEKVKKVALPARGMAKLLGKMSGGKRVPLLNSALKELAPNLGSFPMCEEAIREVLVGAIEMEAVRVLEAGVVAEPFLLDLAFKVSTGFTMSLGGPLKHIDQRGVKAFADLMRDISIGSGKAGQNWRLNFAPSRLLDELAGSRRNIYS</sequence>
<dbReference type="Gene3D" id="3.90.226.10">
    <property type="entry name" value="2-enoyl-CoA Hydratase, Chain A, domain 1"/>
    <property type="match status" value="1"/>
</dbReference>
<keyword evidence="6" id="KW-0520">NAD</keyword>
<comment type="catalytic activity">
    <reaction evidence="10">
        <text>a (3S)-3-hydroxyacyl-CoA + NAD(+) = a 3-oxoacyl-CoA + NADH + H(+)</text>
        <dbReference type="Rhea" id="RHEA:22432"/>
        <dbReference type="ChEBI" id="CHEBI:15378"/>
        <dbReference type="ChEBI" id="CHEBI:57318"/>
        <dbReference type="ChEBI" id="CHEBI:57540"/>
        <dbReference type="ChEBI" id="CHEBI:57945"/>
        <dbReference type="ChEBI" id="CHEBI:90726"/>
        <dbReference type="EC" id="1.1.1.35"/>
    </reaction>
</comment>
<dbReference type="InterPro" id="IPR050136">
    <property type="entry name" value="FA_oxidation_alpha_subunit"/>
</dbReference>
<dbReference type="SUPFAM" id="SSF52096">
    <property type="entry name" value="ClpP/crotonase"/>
    <property type="match status" value="1"/>
</dbReference>
<dbReference type="SUPFAM" id="SSF51735">
    <property type="entry name" value="NAD(P)-binding Rossmann-fold domains"/>
    <property type="match status" value="1"/>
</dbReference>
<keyword evidence="4" id="KW-0442">Lipid degradation</keyword>
<dbReference type="InterPro" id="IPR001753">
    <property type="entry name" value="Enoyl-CoA_hydra/iso"/>
</dbReference>
<feature type="domain" description="3-hydroxyacyl-CoA dehydrogenase NAD binding" evidence="12">
    <location>
        <begin position="383"/>
        <end position="566"/>
    </location>
</feature>
<comment type="similarity">
    <text evidence="2">In the central section; belongs to the 3-hydroxyacyl-CoA dehydrogenase family.</text>
</comment>
<dbReference type="Pfam" id="PF00725">
    <property type="entry name" value="3HCDH"/>
    <property type="match status" value="1"/>
</dbReference>
<evidence type="ECO:0000256" key="6">
    <source>
        <dbReference type="ARBA" id="ARBA00023027"/>
    </source>
</evidence>
<dbReference type="InterPro" id="IPR006176">
    <property type="entry name" value="3-OHacyl-CoA_DH_NAD-bd"/>
</dbReference>
<evidence type="ECO:0000256" key="3">
    <source>
        <dbReference type="ARBA" id="ARBA00022832"/>
    </source>
</evidence>
<dbReference type="GO" id="GO:0070403">
    <property type="term" value="F:NAD+ binding"/>
    <property type="evidence" value="ECO:0007669"/>
    <property type="project" value="InterPro"/>
</dbReference>
<protein>
    <submittedName>
        <fullName evidence="13">Enoyl-CoA hydratase/isomerase family protein</fullName>
    </submittedName>
</protein>
<accession>A0A8J7PHD6</accession>
<dbReference type="Gene3D" id="1.10.1040.50">
    <property type="match status" value="1"/>
</dbReference>
<evidence type="ECO:0000256" key="1">
    <source>
        <dbReference type="ARBA" id="ARBA00005005"/>
    </source>
</evidence>
<gene>
    <name evidence="13" type="ORF">J0M35_15460</name>
</gene>
<dbReference type="AlphaFoldDB" id="A0A8J7PHD6"/>
<evidence type="ECO:0000259" key="12">
    <source>
        <dbReference type="Pfam" id="PF02737"/>
    </source>
</evidence>
<proteinExistence type="inferred from homology"/>
<dbReference type="SUPFAM" id="SSF48179">
    <property type="entry name" value="6-phosphogluconate dehydrogenase C-terminal domain-like"/>
    <property type="match status" value="2"/>
</dbReference>
<dbReference type="GO" id="GO:0016509">
    <property type="term" value="F:long-chain (3S)-3-hydroxyacyl-CoA dehydrogenase (NAD+) activity"/>
    <property type="evidence" value="ECO:0007669"/>
    <property type="project" value="TreeGrafter"/>
</dbReference>
<dbReference type="InterPro" id="IPR036291">
    <property type="entry name" value="NAD(P)-bd_dom_sf"/>
</dbReference>
<evidence type="ECO:0000256" key="2">
    <source>
        <dbReference type="ARBA" id="ARBA00007005"/>
    </source>
</evidence>
<evidence type="ECO:0000256" key="10">
    <source>
        <dbReference type="ARBA" id="ARBA00049556"/>
    </source>
</evidence>
<evidence type="ECO:0000256" key="9">
    <source>
        <dbReference type="ARBA" id="ARBA00023268"/>
    </source>
</evidence>